<feature type="region of interest" description="Disordered" evidence="1">
    <location>
        <begin position="158"/>
        <end position="183"/>
    </location>
</feature>
<dbReference type="Gene3D" id="3.40.50.300">
    <property type="entry name" value="P-loop containing nucleotide triphosphate hydrolases"/>
    <property type="match status" value="2"/>
</dbReference>
<dbReference type="STRING" id="660518.SAMN05216218_1296"/>
<proteinExistence type="predicted"/>
<protein>
    <submittedName>
        <fullName evidence="2">Uncharacterized protein</fullName>
    </submittedName>
</protein>
<dbReference type="CDD" id="cd01127">
    <property type="entry name" value="TrwB_TraG_TraD_VirD4"/>
    <property type="match status" value="1"/>
</dbReference>
<dbReference type="EMBL" id="FNBK01000029">
    <property type="protein sequence ID" value="SDG38076.1"/>
    <property type="molecule type" value="Genomic_DNA"/>
</dbReference>
<organism evidence="2 3">
    <name type="scientific">Halorientalis regularis</name>
    <dbReference type="NCBI Taxonomy" id="660518"/>
    <lineage>
        <taxon>Archaea</taxon>
        <taxon>Methanobacteriati</taxon>
        <taxon>Methanobacteriota</taxon>
        <taxon>Stenosarchaea group</taxon>
        <taxon>Halobacteria</taxon>
        <taxon>Halobacteriales</taxon>
        <taxon>Haloarculaceae</taxon>
        <taxon>Halorientalis</taxon>
    </lineage>
</organism>
<dbReference type="SUPFAM" id="SSF52540">
    <property type="entry name" value="P-loop containing nucleoside triphosphate hydrolases"/>
    <property type="match status" value="1"/>
</dbReference>
<name>A0A1G7TRY7_9EURY</name>
<gene>
    <name evidence="2" type="ORF">SAMN05216218_1296</name>
</gene>
<accession>A0A1G7TRY7</accession>
<dbReference type="AlphaFoldDB" id="A0A1G7TRY7"/>
<dbReference type="InterPro" id="IPR051162">
    <property type="entry name" value="T4SS_component"/>
</dbReference>
<evidence type="ECO:0000313" key="3">
    <source>
        <dbReference type="Proteomes" id="UP000199076"/>
    </source>
</evidence>
<dbReference type="Proteomes" id="UP000199076">
    <property type="component" value="Unassembled WGS sequence"/>
</dbReference>
<sequence>MTDDTPPLPQNWSPETDQYLRVEPTMTALDPNDIARQTATFTDLLADNDDGLLTKLTKTVTTDNEPSYIECRIVAPGAETTPTPLNYYFTISGAEHRLQALENTLRSLFPAEYAITSVERPVASAGVLTQGSAGPVPEYTAGVEYCSVTTRRHNWQMSLLPDDSQPSAAQPSPTPADRVRSLGLGTDETGPLALLLRTMVTTRLPVIYQLLITPFRDWRQTKRNRIHDIDIAQDRVLAKFLGTDYEPGERDLTTEEQTRRHAIDVRNAAASYLVNARVAIPVDSASQEAADGVASDLESAFAHLGSDYHWLAGRRRCDNDGGNKQPGRTLFRRLRDRTHIDPEFTASHNWPTWRDNTSRGIIADAEELPGLFAIEGGSAPPRVERGLETTPPAQTPLTLPSTSTLDQFRQPGLALGYPIDSDHQRQEPHISVPPRFQTRHISWVGQTGSGKSTALSNALLANRTATAGPEILIDPKGGRMATELCQSLYAQTGSLDDVYYFDLAEWLPAQSFFDIRDEVAAGVQRSTAIEDRVGHFEAILRQLMGPEQYDAKLAPKAIRSGLRALYDPLHGDEVPTVRSLYETLRTLQDNKTPPPVESEALERSFASLAAKDDEVFQSAIGAALTRIEAITNRPRLRRLFNVDPTVEETPQFDFSAFLDEDVTIILDIGRLRESVQRAMVLIVLSQLWTALRRRGRRRGGESLPLVNVYLEEAGNVAGSEILDALLSEGREFQVSMTLAMQFPQQLADTDTRATTAGGDGATTYDEVLNNVGTIVTGQVGHDRKLAERLATDEIESEKMAARLRQLSAGQWLVSLPDELFEQASRPFHIESLPLPDGHPDATVSTPAGFQAAFDERVAHTRSTHAVTVADEPATAPETETDGATDDARSHPGINVLVRTTRLPGAVTYDPEQHAIQCARCERRYNPTSTGMRRALRCSGALETVDRNDIPICDLYLNRSADEIAALDWSRVQLAFLQAVYDAQQRRFAPHEYDIVWDSMLRLKEYLDIDQAAIDELLDAELLRHDGDHPHRLYSLSEAGRELIAEKPRSGLEFGHETGDLGESSLHTLMNEVLRRWIVQNYKQDDTSPVETVHTYYEVQEGELAAAAFMDDTGVPADADSITFRRLDVVGLDADGSIVVTGEAERIHGDKYEAIPDDFDTMAACEPEQAIWVVPRQSDGAEVLEGLNEPSDGRPRVETTYSTNSPPRKYQVDTAGLTDIYTVSKLLDDLED</sequence>
<dbReference type="PANTHER" id="PTHR30121">
    <property type="entry name" value="UNCHARACTERIZED PROTEIN YJGR-RELATED"/>
    <property type="match status" value="1"/>
</dbReference>
<evidence type="ECO:0000256" key="1">
    <source>
        <dbReference type="SAM" id="MobiDB-lite"/>
    </source>
</evidence>
<evidence type="ECO:0000313" key="2">
    <source>
        <dbReference type="EMBL" id="SDG38076.1"/>
    </source>
</evidence>
<keyword evidence="3" id="KW-1185">Reference proteome</keyword>
<dbReference type="PANTHER" id="PTHR30121:SF6">
    <property type="entry name" value="SLR6007 PROTEIN"/>
    <property type="match status" value="1"/>
</dbReference>
<feature type="region of interest" description="Disordered" evidence="1">
    <location>
        <begin position="1187"/>
        <end position="1209"/>
    </location>
</feature>
<feature type="region of interest" description="Disordered" evidence="1">
    <location>
        <begin position="864"/>
        <end position="890"/>
    </location>
</feature>
<reference evidence="3" key="1">
    <citation type="submission" date="2016-10" db="EMBL/GenBank/DDBJ databases">
        <authorList>
            <person name="Varghese N."/>
            <person name="Submissions S."/>
        </authorList>
    </citation>
    <scope>NUCLEOTIDE SEQUENCE [LARGE SCALE GENOMIC DNA]</scope>
    <source>
        <strain evidence="3">IBRC-M 10760</strain>
    </source>
</reference>
<feature type="compositionally biased region" description="Low complexity" evidence="1">
    <location>
        <begin position="161"/>
        <end position="171"/>
    </location>
</feature>
<dbReference type="InterPro" id="IPR027417">
    <property type="entry name" value="P-loop_NTPase"/>
</dbReference>